<evidence type="ECO:0008006" key="5">
    <source>
        <dbReference type="Google" id="ProtNLM"/>
    </source>
</evidence>
<evidence type="ECO:0000313" key="3">
    <source>
        <dbReference type="EMBL" id="KRR25964.1"/>
    </source>
</evidence>
<protein>
    <recommendedName>
        <fullName evidence="5">Acid-shock protein</fullName>
    </recommendedName>
</protein>
<evidence type="ECO:0000313" key="4">
    <source>
        <dbReference type="Proteomes" id="UP000052023"/>
    </source>
</evidence>
<dbReference type="Proteomes" id="UP000052023">
    <property type="component" value="Unassembled WGS sequence"/>
</dbReference>
<proteinExistence type="predicted"/>
<keyword evidence="2" id="KW-0732">Signal</keyword>
<reference evidence="3 4" key="1">
    <citation type="submission" date="2014-03" db="EMBL/GenBank/DDBJ databases">
        <title>Bradyrhizobium valentinum sp. nov., isolated from effective nodules of Lupinus mariae-josephae, a lupine endemic of basic-lime soils in Eastern Spain.</title>
        <authorList>
            <person name="Duran D."/>
            <person name="Rey L."/>
            <person name="Navarro A."/>
            <person name="Busquets A."/>
            <person name="Imperial J."/>
            <person name="Ruiz-Argueso T."/>
        </authorList>
    </citation>
    <scope>NUCLEOTIDE SEQUENCE [LARGE SCALE GENOMIC DNA]</scope>
    <source>
        <strain evidence="3 4">Ro19</strain>
    </source>
</reference>
<dbReference type="NCBIfam" id="NF047414">
    <property type="entry name" value="BRANT_His_rich"/>
    <property type="match status" value="1"/>
</dbReference>
<name>A0A0R3N215_9BRAD</name>
<feature type="region of interest" description="Disordered" evidence="1">
    <location>
        <begin position="29"/>
        <end position="90"/>
    </location>
</feature>
<feature type="signal peptide" evidence="2">
    <location>
        <begin position="1"/>
        <end position="27"/>
    </location>
</feature>
<feature type="compositionally biased region" description="Low complexity" evidence="1">
    <location>
        <begin position="75"/>
        <end position="90"/>
    </location>
</feature>
<feature type="compositionally biased region" description="Basic residues" evidence="1">
    <location>
        <begin position="61"/>
        <end position="70"/>
    </location>
</feature>
<evidence type="ECO:0000256" key="2">
    <source>
        <dbReference type="SAM" id="SignalP"/>
    </source>
</evidence>
<evidence type="ECO:0000256" key="1">
    <source>
        <dbReference type="SAM" id="MobiDB-lite"/>
    </source>
</evidence>
<comment type="caution">
    <text evidence="3">The sequence shown here is derived from an EMBL/GenBank/DDBJ whole genome shotgun (WGS) entry which is preliminary data.</text>
</comment>
<accession>A0A0R3N215</accession>
<sequence>MEEETAMLKTFSAALVAVSVLAAPVFAGTAGKTAQAPANKSTQAPVTKAEQGKSKALNAKRDRHHSHKKQVGLSKTPAAVKPAAPAAKRS</sequence>
<feature type="chain" id="PRO_5006444849" description="Acid-shock protein" evidence="2">
    <location>
        <begin position="28"/>
        <end position="90"/>
    </location>
</feature>
<dbReference type="AlphaFoldDB" id="A0A0R3N215"/>
<dbReference type="EMBL" id="LLYA01000135">
    <property type="protein sequence ID" value="KRR25964.1"/>
    <property type="molecule type" value="Genomic_DNA"/>
</dbReference>
<organism evidence="3 4">
    <name type="scientific">Bradyrhizobium retamae</name>
    <dbReference type="NCBI Taxonomy" id="1300035"/>
    <lineage>
        <taxon>Bacteria</taxon>
        <taxon>Pseudomonadati</taxon>
        <taxon>Pseudomonadota</taxon>
        <taxon>Alphaproteobacteria</taxon>
        <taxon>Hyphomicrobiales</taxon>
        <taxon>Nitrobacteraceae</taxon>
        <taxon>Bradyrhizobium</taxon>
    </lineage>
</organism>
<keyword evidence="4" id="KW-1185">Reference proteome</keyword>
<dbReference type="InterPro" id="IPR058098">
    <property type="entry name" value="BRANT-like"/>
</dbReference>
<gene>
    <name evidence="3" type="ORF">CQ13_23370</name>
</gene>
<feature type="compositionally biased region" description="Polar residues" evidence="1">
    <location>
        <begin position="36"/>
        <end position="45"/>
    </location>
</feature>